<evidence type="ECO:0000256" key="1">
    <source>
        <dbReference type="SAM" id="MobiDB-lite"/>
    </source>
</evidence>
<feature type="compositionally biased region" description="Basic and acidic residues" evidence="1">
    <location>
        <begin position="70"/>
        <end position="105"/>
    </location>
</feature>
<dbReference type="Proteomes" id="UP001557485">
    <property type="component" value="Unassembled WGS sequence"/>
</dbReference>
<comment type="caution">
    <text evidence="3">The sequence shown here is derived from an EMBL/GenBank/DDBJ whole genome shotgun (WGS) entry which is preliminary data.</text>
</comment>
<evidence type="ECO:0000313" key="3">
    <source>
        <dbReference type="EMBL" id="MEX1670248.1"/>
    </source>
</evidence>
<feature type="signal peptide" evidence="2">
    <location>
        <begin position="1"/>
        <end position="22"/>
    </location>
</feature>
<keyword evidence="4" id="KW-1185">Reference proteome</keyword>
<name>A0ABV3U8P7_9GAMM</name>
<sequence length="105" mass="11895">MNNFIRFSLLVIISSAAVTVYAEQEPTHKHYKATMPGESHSNSESATKTDKNAEAMPTHKNYKATMPGESHQDYKEGNYPKSTNKENDPTHKHYKATMEGEKHNQ</sequence>
<feature type="region of interest" description="Disordered" evidence="1">
    <location>
        <begin position="29"/>
        <end position="105"/>
    </location>
</feature>
<dbReference type="RefSeq" id="WP_368382593.1">
    <property type="nucleotide sequence ID" value="NZ_JBFRYA010000014.1"/>
</dbReference>
<reference evidence="3 4" key="1">
    <citation type="journal article" date="2011" name="Int. J. Syst. Evol. Microbiol.">
        <title>Zhongshania antarctica gen. nov., sp. nov. and Zhongshania guokunii sp. nov., gammaproteobacteria respectively isolated from coastal attached (fast) ice and surface seawater of the Antarctic.</title>
        <authorList>
            <person name="Li H.J."/>
            <person name="Zhang X.Y."/>
            <person name="Chen C.X."/>
            <person name="Zhang Y.J."/>
            <person name="Gao Z.M."/>
            <person name="Yu Y."/>
            <person name="Chen X.L."/>
            <person name="Chen B."/>
            <person name="Zhang Y.Z."/>
        </authorList>
    </citation>
    <scope>NUCLEOTIDE SEQUENCE [LARGE SCALE GENOMIC DNA]</scope>
    <source>
        <strain evidence="3 4">ZS6-22T</strain>
    </source>
</reference>
<gene>
    <name evidence="3" type="ORF">AB4876_15110</name>
</gene>
<dbReference type="EMBL" id="JBFRYA010000014">
    <property type="protein sequence ID" value="MEX1670248.1"/>
    <property type="molecule type" value="Genomic_DNA"/>
</dbReference>
<evidence type="ECO:0000256" key="2">
    <source>
        <dbReference type="SAM" id="SignalP"/>
    </source>
</evidence>
<organism evidence="3 4">
    <name type="scientific">Zhongshania guokunii</name>
    <dbReference type="NCBI Taxonomy" id="641783"/>
    <lineage>
        <taxon>Bacteria</taxon>
        <taxon>Pseudomonadati</taxon>
        <taxon>Pseudomonadota</taxon>
        <taxon>Gammaproteobacteria</taxon>
        <taxon>Cellvibrionales</taxon>
        <taxon>Spongiibacteraceae</taxon>
        <taxon>Zhongshania</taxon>
    </lineage>
</organism>
<accession>A0ABV3U8P7</accession>
<keyword evidence="2" id="KW-0732">Signal</keyword>
<evidence type="ECO:0000313" key="4">
    <source>
        <dbReference type="Proteomes" id="UP001557485"/>
    </source>
</evidence>
<proteinExistence type="predicted"/>
<protein>
    <submittedName>
        <fullName evidence="3">Uncharacterized protein</fullName>
    </submittedName>
</protein>
<feature type="chain" id="PRO_5046554533" evidence="2">
    <location>
        <begin position="23"/>
        <end position="105"/>
    </location>
</feature>